<feature type="chain" id="PRO_5015467134" description="TonB-dependent receptor" evidence="13">
    <location>
        <begin position="21"/>
        <end position="744"/>
    </location>
</feature>
<feature type="signal peptide" evidence="13">
    <location>
        <begin position="1"/>
        <end position="20"/>
    </location>
</feature>
<dbReference type="Gene3D" id="2.40.170.20">
    <property type="entry name" value="TonB-dependent receptor, beta-barrel domain"/>
    <property type="match status" value="1"/>
</dbReference>
<dbReference type="PANTHER" id="PTHR32552">
    <property type="entry name" value="FERRICHROME IRON RECEPTOR-RELATED"/>
    <property type="match status" value="1"/>
</dbReference>
<gene>
    <name evidence="16" type="ORF">C3942_07115</name>
</gene>
<comment type="subcellular location">
    <subcellularLocation>
        <location evidence="1 11">Cell outer membrane</location>
        <topology evidence="1 11">Multi-pass membrane protein</topology>
    </subcellularLocation>
</comment>
<evidence type="ECO:0000256" key="12">
    <source>
        <dbReference type="RuleBase" id="RU003357"/>
    </source>
</evidence>
<keyword evidence="4" id="KW-0410">Iron transport</keyword>
<dbReference type="OrthoDB" id="7051185at2"/>
<evidence type="ECO:0000259" key="14">
    <source>
        <dbReference type="Pfam" id="PF00593"/>
    </source>
</evidence>
<evidence type="ECO:0000256" key="10">
    <source>
        <dbReference type="ARBA" id="ARBA00023237"/>
    </source>
</evidence>
<keyword evidence="10 11" id="KW-0998">Cell outer membrane</keyword>
<keyword evidence="3 11" id="KW-1134">Transmembrane beta strand</keyword>
<keyword evidence="8 12" id="KW-0798">TonB box</keyword>
<evidence type="ECO:0000256" key="1">
    <source>
        <dbReference type="ARBA" id="ARBA00004571"/>
    </source>
</evidence>
<organism evidence="16 17">
    <name type="scientific">Solimonas fluminis</name>
    <dbReference type="NCBI Taxonomy" id="2086571"/>
    <lineage>
        <taxon>Bacteria</taxon>
        <taxon>Pseudomonadati</taxon>
        <taxon>Pseudomonadota</taxon>
        <taxon>Gammaproteobacteria</taxon>
        <taxon>Nevskiales</taxon>
        <taxon>Nevskiaceae</taxon>
        <taxon>Solimonas</taxon>
    </lineage>
</organism>
<dbReference type="EMBL" id="PSNW01000003">
    <property type="protein sequence ID" value="PPE74527.1"/>
    <property type="molecule type" value="Genomic_DNA"/>
</dbReference>
<sequence>MHGRALCAVLVWLLPLAVRAQAPVELAPVEVQAQRKPQDERDVPLSLTVLDAERLQDARISTVDDLSRYAANTQFSKNQLFIRGIGTGANFGFDPSVALFVDGVYLGRGTAALMPFWDLDQIEVIRGPQGTLLGKNTLGGALSLRTAAPQEGFGGTLAAVHGDLDPLTLRAAADLPLAQDWALRVSALAETLGGYVDNRTLDEETLGRRNQGLRARLQWQPDGDWSGWLGLEVNSGRLRHFGSQLSAATPESLALYRQFDPQTEARLDDYRSSTDMEHSGAGRHAASATLNLAWGDDRLRLTSLSNVSGSRLDYDYDADYSPIPLLTLGLDEDYRQWSQELRLDGRHAAGEYLLGAYLLHADLGVDSRITALPGGAEAVAGELSATPALLAPILDALRRPGLPDPVSDQSRKRFRQEAASLALFGQWGWRFAPRWELAAGLRWTQERKAVRMRQSFEDSGLLFRSFLDEQAYQASRRRREDDWSPRLVLQYRPDAQATWYLLAARGFKGGGYNDLAARPDRLEFEPERATTLEGGFKALWLARRLSLNLNLFDSRVKDLQVNAFDGSSFYVQNAAAARLRGAELETRWRLGRGWSLQGSLGWLDARYRSFPNAPARADQSTDSQDLGGQRLSRAPAASGALGLEYAAVLGGGWGWRAAADVLHRERSFLSLDNDPADAQPAVTTLNAQLGLSSAGGGWALALEGRNLTDELVRNAATDVSLFSGNHWAEVDPPRRWSLTLAWRW</sequence>
<dbReference type="Pfam" id="PF00593">
    <property type="entry name" value="TonB_dep_Rec_b-barrel"/>
    <property type="match status" value="1"/>
</dbReference>
<evidence type="ECO:0000256" key="3">
    <source>
        <dbReference type="ARBA" id="ARBA00022452"/>
    </source>
</evidence>
<feature type="domain" description="TonB-dependent receptor plug" evidence="15">
    <location>
        <begin position="40"/>
        <end position="141"/>
    </location>
</feature>
<proteinExistence type="inferred from homology"/>
<reference evidence="16 17" key="1">
    <citation type="submission" date="2018-02" db="EMBL/GenBank/DDBJ databases">
        <title>Genome sequencing of Solimonas sp. HR-BB.</title>
        <authorList>
            <person name="Lee Y."/>
            <person name="Jeon C.O."/>
        </authorList>
    </citation>
    <scope>NUCLEOTIDE SEQUENCE [LARGE SCALE GENOMIC DNA]</scope>
    <source>
        <strain evidence="16 17">HR-BB</strain>
    </source>
</reference>
<comment type="similarity">
    <text evidence="11 12">Belongs to the TonB-dependent receptor family.</text>
</comment>
<evidence type="ECO:0000256" key="9">
    <source>
        <dbReference type="ARBA" id="ARBA00023136"/>
    </source>
</evidence>
<dbReference type="SUPFAM" id="SSF56935">
    <property type="entry name" value="Porins"/>
    <property type="match status" value="1"/>
</dbReference>
<dbReference type="InterPro" id="IPR012910">
    <property type="entry name" value="Plug_dom"/>
</dbReference>
<comment type="caution">
    <text evidence="16">The sequence shown here is derived from an EMBL/GenBank/DDBJ whole genome shotgun (WGS) entry which is preliminary data.</text>
</comment>
<evidence type="ECO:0000313" key="16">
    <source>
        <dbReference type="EMBL" id="PPE74527.1"/>
    </source>
</evidence>
<evidence type="ECO:0008006" key="18">
    <source>
        <dbReference type="Google" id="ProtNLM"/>
    </source>
</evidence>
<accession>A0A2S5THV5</accession>
<evidence type="ECO:0000313" key="17">
    <source>
        <dbReference type="Proteomes" id="UP000238220"/>
    </source>
</evidence>
<evidence type="ECO:0000256" key="7">
    <source>
        <dbReference type="ARBA" id="ARBA00023065"/>
    </source>
</evidence>
<dbReference type="Proteomes" id="UP000238220">
    <property type="component" value="Unassembled WGS sequence"/>
</dbReference>
<keyword evidence="17" id="KW-1185">Reference proteome</keyword>
<dbReference type="GO" id="GO:0009279">
    <property type="term" value="C:cell outer membrane"/>
    <property type="evidence" value="ECO:0007669"/>
    <property type="project" value="UniProtKB-SubCell"/>
</dbReference>
<evidence type="ECO:0000256" key="8">
    <source>
        <dbReference type="ARBA" id="ARBA00023077"/>
    </source>
</evidence>
<evidence type="ECO:0000256" key="5">
    <source>
        <dbReference type="ARBA" id="ARBA00022692"/>
    </source>
</evidence>
<keyword evidence="2 11" id="KW-0813">Transport</keyword>
<dbReference type="InterPro" id="IPR039426">
    <property type="entry name" value="TonB-dep_rcpt-like"/>
</dbReference>
<dbReference type="InterPro" id="IPR036942">
    <property type="entry name" value="Beta-barrel_TonB_sf"/>
</dbReference>
<dbReference type="RefSeq" id="WP_104229685.1">
    <property type="nucleotide sequence ID" value="NZ_PSNW01000003.1"/>
</dbReference>
<keyword evidence="7" id="KW-0406">Ion transport</keyword>
<dbReference type="GO" id="GO:0006826">
    <property type="term" value="P:iron ion transport"/>
    <property type="evidence" value="ECO:0007669"/>
    <property type="project" value="UniProtKB-KW"/>
</dbReference>
<evidence type="ECO:0000256" key="2">
    <source>
        <dbReference type="ARBA" id="ARBA00022448"/>
    </source>
</evidence>
<keyword evidence="5 11" id="KW-0812">Transmembrane</keyword>
<dbReference type="Pfam" id="PF07715">
    <property type="entry name" value="Plug"/>
    <property type="match status" value="1"/>
</dbReference>
<protein>
    <recommendedName>
        <fullName evidence="18">TonB-dependent receptor</fullName>
    </recommendedName>
</protein>
<keyword evidence="6" id="KW-0408">Iron</keyword>
<keyword evidence="13" id="KW-0732">Signal</keyword>
<dbReference type="PROSITE" id="PS52016">
    <property type="entry name" value="TONB_DEPENDENT_REC_3"/>
    <property type="match status" value="1"/>
</dbReference>
<evidence type="ECO:0000256" key="13">
    <source>
        <dbReference type="SAM" id="SignalP"/>
    </source>
</evidence>
<evidence type="ECO:0000256" key="11">
    <source>
        <dbReference type="PROSITE-ProRule" id="PRU01360"/>
    </source>
</evidence>
<name>A0A2S5THV5_9GAMM</name>
<feature type="domain" description="TonB-dependent receptor-like beta-barrel" evidence="14">
    <location>
        <begin position="259"/>
        <end position="707"/>
    </location>
</feature>
<dbReference type="InterPro" id="IPR000531">
    <property type="entry name" value="Beta-barrel_TonB"/>
</dbReference>
<dbReference type="AlphaFoldDB" id="A0A2S5THV5"/>
<evidence type="ECO:0000256" key="4">
    <source>
        <dbReference type="ARBA" id="ARBA00022496"/>
    </source>
</evidence>
<keyword evidence="9 11" id="KW-0472">Membrane</keyword>
<evidence type="ECO:0000256" key="6">
    <source>
        <dbReference type="ARBA" id="ARBA00023004"/>
    </source>
</evidence>
<evidence type="ECO:0000259" key="15">
    <source>
        <dbReference type="Pfam" id="PF07715"/>
    </source>
</evidence>
<dbReference type="PANTHER" id="PTHR32552:SF81">
    <property type="entry name" value="TONB-DEPENDENT OUTER MEMBRANE RECEPTOR"/>
    <property type="match status" value="1"/>
</dbReference>